<comment type="caution">
    <text evidence="1">The sequence shown here is derived from an EMBL/GenBank/DDBJ whole genome shotgun (WGS) entry which is preliminary data.</text>
</comment>
<proteinExistence type="predicted"/>
<gene>
    <name evidence="1" type="ORF">EAX61_08660</name>
</gene>
<dbReference type="EMBL" id="REFV01000007">
    <property type="protein sequence ID" value="RMB59123.1"/>
    <property type="molecule type" value="Genomic_DNA"/>
</dbReference>
<dbReference type="OrthoDB" id="1331096at2"/>
<sequence>MKYLLLPILLTLTSVSVSQEKLIDIKLASRSDNNPIIDYSFEGYDEKTGELGLFLFRIKSVEAVLLDSSLKTIKSTFIDTYDSVQKVFLASQISDKKAILWFTDNSLKVFKALTFDFVSKKMSIEIVDLKFKKETFLGAYNEQGKTYFISVKDKSSVILVRTVTGNEVIAINEVAIRPKAFKGYKNKSVDLYELVSPAEVISNKHHYYLFETANPTKLYPDTNGFKLTVDENDSFTYLIDVNTNDYSKKIKVFRKADLFLSGTLAETNSLLHNYKITTVASNNFVAKFKIYDALGAALINEFEYTYDEPKTRNTAFVSSYNFDFISSFRVDRVYDTLSTLYTRGFEKWSTTRGIQNPSIGVGSIGRQDLITRVGLYHDGEAGITLGLSRFPQDVSKDKIAPSIKTELQILKTIQGGLLRIRPFMATTFELSNPKSPRNIYPIDKNHLVKKMLLDRKFRGQEFNLMAGDRQLLGIINEETDTYQLYAFD</sequence>
<evidence type="ECO:0000313" key="2">
    <source>
        <dbReference type="Proteomes" id="UP000281985"/>
    </source>
</evidence>
<accession>A0A3M0GC59</accession>
<dbReference type="Proteomes" id="UP000281985">
    <property type="component" value="Unassembled WGS sequence"/>
</dbReference>
<dbReference type="RefSeq" id="WP_121917291.1">
    <property type="nucleotide sequence ID" value="NZ_REFV01000007.1"/>
</dbReference>
<name>A0A3M0GC59_9FLAO</name>
<keyword evidence="2" id="KW-1185">Reference proteome</keyword>
<dbReference type="AlphaFoldDB" id="A0A3M0GC59"/>
<evidence type="ECO:0000313" key="1">
    <source>
        <dbReference type="EMBL" id="RMB59123.1"/>
    </source>
</evidence>
<reference evidence="1 2" key="1">
    <citation type="submission" date="2018-10" db="EMBL/GenBank/DDBJ databases">
        <title>Dokdonia luteus sp. nov., isolated from sea water.</title>
        <authorList>
            <person name="Zhou L.Y."/>
            <person name="Du Z.J."/>
        </authorList>
    </citation>
    <scope>NUCLEOTIDE SEQUENCE [LARGE SCALE GENOMIC DNA]</scope>
    <source>
        <strain evidence="1 2">SH27</strain>
    </source>
</reference>
<organism evidence="1 2">
    <name type="scientific">Dokdonia sinensis</name>
    <dbReference type="NCBI Taxonomy" id="2479847"/>
    <lineage>
        <taxon>Bacteria</taxon>
        <taxon>Pseudomonadati</taxon>
        <taxon>Bacteroidota</taxon>
        <taxon>Flavobacteriia</taxon>
        <taxon>Flavobacteriales</taxon>
        <taxon>Flavobacteriaceae</taxon>
        <taxon>Dokdonia</taxon>
    </lineage>
</organism>
<protein>
    <submittedName>
        <fullName evidence="1">Uncharacterized protein</fullName>
    </submittedName>
</protein>